<reference evidence="2 3" key="1">
    <citation type="journal article" date="2021" name="BMC Biol.">
        <title>Horizontally acquired antibacterial genes associated with adaptive radiation of ladybird beetles.</title>
        <authorList>
            <person name="Li H.S."/>
            <person name="Tang X.F."/>
            <person name="Huang Y.H."/>
            <person name="Xu Z.Y."/>
            <person name="Chen M.L."/>
            <person name="Du X.Y."/>
            <person name="Qiu B.Y."/>
            <person name="Chen P.T."/>
            <person name="Zhang W."/>
            <person name="Slipinski A."/>
            <person name="Escalona H.E."/>
            <person name="Waterhouse R.M."/>
            <person name="Zwick A."/>
            <person name="Pang H."/>
        </authorList>
    </citation>
    <scope>NUCLEOTIDE SEQUENCE [LARGE SCALE GENOMIC DNA]</scope>
    <source>
        <strain evidence="2">SYSU2018</strain>
    </source>
</reference>
<feature type="region of interest" description="Disordered" evidence="1">
    <location>
        <begin position="73"/>
        <end position="120"/>
    </location>
</feature>
<name>A0ABD2MTU4_9CUCU</name>
<accession>A0ABD2MTU4</accession>
<comment type="caution">
    <text evidence="2">The sequence shown here is derived from an EMBL/GenBank/DDBJ whole genome shotgun (WGS) entry which is preliminary data.</text>
</comment>
<evidence type="ECO:0000313" key="3">
    <source>
        <dbReference type="Proteomes" id="UP001516400"/>
    </source>
</evidence>
<gene>
    <name evidence="2" type="ORF">HHI36_008938</name>
</gene>
<organism evidence="2 3">
    <name type="scientific">Cryptolaemus montrouzieri</name>
    <dbReference type="NCBI Taxonomy" id="559131"/>
    <lineage>
        <taxon>Eukaryota</taxon>
        <taxon>Metazoa</taxon>
        <taxon>Ecdysozoa</taxon>
        <taxon>Arthropoda</taxon>
        <taxon>Hexapoda</taxon>
        <taxon>Insecta</taxon>
        <taxon>Pterygota</taxon>
        <taxon>Neoptera</taxon>
        <taxon>Endopterygota</taxon>
        <taxon>Coleoptera</taxon>
        <taxon>Polyphaga</taxon>
        <taxon>Cucujiformia</taxon>
        <taxon>Coccinelloidea</taxon>
        <taxon>Coccinellidae</taxon>
        <taxon>Scymninae</taxon>
        <taxon>Scymnini</taxon>
        <taxon>Cryptolaemus</taxon>
    </lineage>
</organism>
<feature type="compositionally biased region" description="Polar residues" evidence="1">
    <location>
        <begin position="103"/>
        <end position="119"/>
    </location>
</feature>
<dbReference type="Proteomes" id="UP001516400">
    <property type="component" value="Unassembled WGS sequence"/>
</dbReference>
<protein>
    <submittedName>
        <fullName evidence="2">Uncharacterized protein</fullName>
    </submittedName>
</protein>
<keyword evidence="3" id="KW-1185">Reference proteome</keyword>
<proteinExistence type="predicted"/>
<dbReference type="EMBL" id="JABFTP020000021">
    <property type="protein sequence ID" value="KAL3269881.1"/>
    <property type="molecule type" value="Genomic_DNA"/>
</dbReference>
<sequence length="147" mass="16077">MWRLINPNRCYHILDASIPHNINDNVTEAEDVEINETTIAVAHDATDNAQIAPSAIDSDASDAEDIGIDQPVIASTKSNDKSNKPTTTLHLNFPLNSIMKPTKNANESHMQTPSRSPSAIESVANIDNLAKINRNTENIRGKSNNYS</sequence>
<dbReference type="AlphaFoldDB" id="A0ABD2MTU4"/>
<evidence type="ECO:0000256" key="1">
    <source>
        <dbReference type="SAM" id="MobiDB-lite"/>
    </source>
</evidence>
<evidence type="ECO:0000313" key="2">
    <source>
        <dbReference type="EMBL" id="KAL3269881.1"/>
    </source>
</evidence>